<evidence type="ECO:0000256" key="1">
    <source>
        <dbReference type="ARBA" id="ARBA00004714"/>
    </source>
</evidence>
<evidence type="ECO:0000313" key="7">
    <source>
        <dbReference type="EMBL" id="EFS92690.1"/>
    </source>
</evidence>
<dbReference type="NCBIfam" id="NF003784">
    <property type="entry name" value="PRK05377.1"/>
    <property type="match status" value="1"/>
</dbReference>
<keyword evidence="8" id="KW-1185">Reference proteome</keyword>
<accession>A0ABN0C5Z1</accession>
<dbReference type="SUPFAM" id="SSF51569">
    <property type="entry name" value="Aldolase"/>
    <property type="match status" value="1"/>
</dbReference>
<dbReference type="InterPro" id="IPR000741">
    <property type="entry name" value="FBA_I"/>
</dbReference>
<evidence type="ECO:0000256" key="3">
    <source>
        <dbReference type="ARBA" id="ARBA00013068"/>
    </source>
</evidence>
<dbReference type="Pfam" id="PF00274">
    <property type="entry name" value="Glycolytic"/>
    <property type="match status" value="1"/>
</dbReference>
<comment type="caution">
    <text evidence="7">The sequence shown here is derived from an EMBL/GenBank/DDBJ whole genome shotgun (WGS) entry which is preliminary data.</text>
</comment>
<keyword evidence="5" id="KW-0456">Lyase</keyword>
<organism evidence="7 8">
    <name type="scientific">Cutibacterium modestum HL044PA1</name>
    <dbReference type="NCBI Taxonomy" id="765109"/>
    <lineage>
        <taxon>Bacteria</taxon>
        <taxon>Bacillati</taxon>
        <taxon>Actinomycetota</taxon>
        <taxon>Actinomycetes</taxon>
        <taxon>Propionibacteriales</taxon>
        <taxon>Propionibacteriaceae</taxon>
        <taxon>Cutibacterium</taxon>
        <taxon>Cutibacterium modestum</taxon>
    </lineage>
</organism>
<name>A0ABN0C5Z1_9ACTN</name>
<sequence length="319" mass="35323">MFSGTLEEATEVEGDVAMTVTDARAQQTERMSTAPGFIAALDQSGGSTPKALKAYGVEPEVYGDDKDKMFDLVHEMRTRIITSPSFTSDHILAAILFEMTMDREIEGTPTGDYLWKKKGIIPFLKIDKGLADEDSHVRLMKPIPGLDELLHRAVEEKHIFGTKERSVILDDDKAGIEKIVDQQFELGEQVRAAGLVPILEPEVDIHAPNKEKAEERLHNFIREHIDSLPIDAKIMLKLTIPSTDDLYADFIADPKVLRVVALSGGYSRGEANKKLARNRGLIASFSRALAEGLSHDQSQEEFDQTLRSSVDSIYAASVS</sequence>
<evidence type="ECO:0000256" key="5">
    <source>
        <dbReference type="ARBA" id="ARBA00023239"/>
    </source>
</evidence>
<dbReference type="Proteomes" id="UP000003179">
    <property type="component" value="Unassembled WGS sequence"/>
</dbReference>
<dbReference type="PANTHER" id="PTHR11627">
    <property type="entry name" value="FRUCTOSE-BISPHOSPHATE ALDOLASE"/>
    <property type="match status" value="1"/>
</dbReference>
<dbReference type="InterPro" id="IPR013785">
    <property type="entry name" value="Aldolase_TIM"/>
</dbReference>
<proteinExistence type="inferred from homology"/>
<evidence type="ECO:0000256" key="4">
    <source>
        <dbReference type="ARBA" id="ARBA00023152"/>
    </source>
</evidence>
<reference evidence="7" key="1">
    <citation type="submission" date="2010-08" db="EMBL/GenBank/DDBJ databases">
        <authorList>
            <person name="Weinstock G."/>
            <person name="Sodergren E."/>
            <person name="Clifton S."/>
            <person name="Fulton L."/>
            <person name="Fulton B."/>
            <person name="Courtney L."/>
            <person name="Fronick C."/>
            <person name="Harrison M."/>
            <person name="Strong C."/>
            <person name="Farmer C."/>
            <person name="Delahaunty K."/>
            <person name="Markovic C."/>
            <person name="Hall O."/>
            <person name="Minx P."/>
            <person name="Tomlinson C."/>
            <person name="Mitreva M."/>
            <person name="Hou S."/>
            <person name="Chen J."/>
            <person name="Wollam A."/>
            <person name="Pepin K.H."/>
            <person name="Johnson M."/>
            <person name="Bhonagiri V."/>
            <person name="Zhang X."/>
            <person name="Suruliraj S."/>
            <person name="Warren W."/>
            <person name="Chinwalla A."/>
            <person name="Mardis E.R."/>
            <person name="Wilson R.K."/>
        </authorList>
    </citation>
    <scope>NUCLEOTIDE SEQUENCE [LARGE SCALE GENOMIC DNA]</scope>
    <source>
        <strain evidence="7">HL044PA1</strain>
    </source>
</reference>
<dbReference type="EMBL" id="ADZU01000019">
    <property type="protein sequence ID" value="EFS92690.1"/>
    <property type="molecule type" value="Genomic_DNA"/>
</dbReference>
<comment type="similarity">
    <text evidence="2">Belongs to the class I fructose-bisphosphate aldolase family.</text>
</comment>
<keyword evidence="4" id="KW-0324">Glycolysis</keyword>
<protein>
    <recommendedName>
        <fullName evidence="3">fructose-bisphosphate aldolase</fullName>
        <ecNumber evidence="3">4.1.2.13</ecNumber>
    </recommendedName>
    <alternativeName>
        <fullName evidence="6">Fructose-bisphosphate aldolase class I</fullName>
    </alternativeName>
</protein>
<gene>
    <name evidence="7" type="ORF">HMPREF9607_01221</name>
</gene>
<evidence type="ECO:0000313" key="8">
    <source>
        <dbReference type="Proteomes" id="UP000003179"/>
    </source>
</evidence>
<evidence type="ECO:0000256" key="6">
    <source>
        <dbReference type="ARBA" id="ARBA00029799"/>
    </source>
</evidence>
<evidence type="ECO:0000256" key="2">
    <source>
        <dbReference type="ARBA" id="ARBA00010387"/>
    </source>
</evidence>
<comment type="pathway">
    <text evidence="1">Carbohydrate degradation; glycolysis; D-glyceraldehyde 3-phosphate and glycerone phosphate from D-glucose: step 4/4.</text>
</comment>
<dbReference type="Gene3D" id="3.20.20.70">
    <property type="entry name" value="Aldolase class I"/>
    <property type="match status" value="1"/>
</dbReference>
<dbReference type="EC" id="4.1.2.13" evidence="3"/>